<keyword evidence="2" id="KW-1185">Reference proteome</keyword>
<gene>
    <name evidence="1" type="ORF">Goe8_c02070</name>
</gene>
<organism evidence="1 2">
    <name type="scientific">Bacillus phage vB_BmeM-Goe8</name>
    <dbReference type="NCBI Taxonomy" id="2593638"/>
    <lineage>
        <taxon>Viruses</taxon>
        <taxon>Duplodnaviria</taxon>
        <taxon>Heunggongvirae</taxon>
        <taxon>Uroviricota</taxon>
        <taxon>Caudoviricetes</taxon>
        <taxon>Herelleviridae</taxon>
        <taxon>Bastillevirinae</taxon>
        <taxon>Goettingenvirus</taxon>
        <taxon>Goettingenvirus goe8</taxon>
    </lineage>
</organism>
<reference evidence="1 2" key="1">
    <citation type="submission" date="2019-06" db="EMBL/GenBank/DDBJ databases">
        <authorList>
            <person name="Hertel R."/>
        </authorList>
    </citation>
    <scope>NUCLEOTIDE SEQUENCE [LARGE SCALE GENOMIC DNA]</scope>
</reference>
<sequence length="100" mass="12338">MNFELTDKQIKLIVDQQVRWSLAATEAMDKKDEHQWDMCIKSMQAIRFTMHCVSEELEERVRREVRQRLVEIDGSEEEYEENNKQWHEWQRELRKRRSGK</sequence>
<accession>A0A516KN20</accession>
<evidence type="ECO:0000313" key="1">
    <source>
        <dbReference type="EMBL" id="QDP42980.1"/>
    </source>
</evidence>
<evidence type="ECO:0000313" key="2">
    <source>
        <dbReference type="Proteomes" id="UP000317800"/>
    </source>
</evidence>
<dbReference type="Proteomes" id="UP000317800">
    <property type="component" value="Segment"/>
</dbReference>
<proteinExistence type="predicted"/>
<name>A0A516KN20_9CAUD</name>
<dbReference type="EMBL" id="MN043729">
    <property type="protein sequence ID" value="QDP42980.1"/>
    <property type="molecule type" value="Genomic_DNA"/>
</dbReference>
<protein>
    <submittedName>
        <fullName evidence="1">Uncharacterized protein</fullName>
    </submittedName>
</protein>